<protein>
    <submittedName>
        <fullName evidence="5">Membrane protein</fullName>
    </submittedName>
</protein>
<feature type="transmembrane region" description="Helical" evidence="4">
    <location>
        <begin position="20"/>
        <end position="39"/>
    </location>
</feature>
<name>A0ABY1HKC1_9GAMM</name>
<comment type="caution">
    <text evidence="5">The sequence shown here is derived from an EMBL/GenBank/DDBJ whole genome shotgun (WGS) entry which is preliminary data.</text>
</comment>
<dbReference type="Proteomes" id="UP000182660">
    <property type="component" value="Unassembled WGS sequence"/>
</dbReference>
<feature type="transmembrane region" description="Helical" evidence="4">
    <location>
        <begin position="302"/>
        <end position="323"/>
    </location>
</feature>
<dbReference type="Pfam" id="PF07690">
    <property type="entry name" value="MFS_1"/>
    <property type="match status" value="1"/>
</dbReference>
<accession>A0ABY1HKC1</accession>
<keyword evidence="6" id="KW-1185">Reference proteome</keyword>
<evidence type="ECO:0000313" key="5">
    <source>
        <dbReference type="EMBL" id="SGZ03993.1"/>
    </source>
</evidence>
<evidence type="ECO:0000256" key="4">
    <source>
        <dbReference type="SAM" id="Phobius"/>
    </source>
</evidence>
<feature type="transmembrane region" description="Helical" evidence="4">
    <location>
        <begin position="364"/>
        <end position="383"/>
    </location>
</feature>
<feature type="transmembrane region" description="Helical" evidence="4">
    <location>
        <begin position="335"/>
        <end position="358"/>
    </location>
</feature>
<dbReference type="InterPro" id="IPR011701">
    <property type="entry name" value="MFS"/>
</dbReference>
<dbReference type="Gene3D" id="1.20.1250.20">
    <property type="entry name" value="MFS general substrate transporter like domains"/>
    <property type="match status" value="1"/>
</dbReference>
<dbReference type="GeneID" id="61298168"/>
<feature type="transmembrane region" description="Helical" evidence="4">
    <location>
        <begin position="145"/>
        <end position="167"/>
    </location>
</feature>
<keyword evidence="1 4" id="KW-0812">Transmembrane</keyword>
<dbReference type="InterPro" id="IPR036259">
    <property type="entry name" value="MFS_trans_sf"/>
</dbReference>
<evidence type="ECO:0000256" key="1">
    <source>
        <dbReference type="ARBA" id="ARBA00022692"/>
    </source>
</evidence>
<evidence type="ECO:0000256" key="2">
    <source>
        <dbReference type="ARBA" id="ARBA00022989"/>
    </source>
</evidence>
<evidence type="ECO:0000313" key="6">
    <source>
        <dbReference type="Proteomes" id="UP000182660"/>
    </source>
</evidence>
<feature type="transmembrane region" description="Helical" evidence="4">
    <location>
        <begin position="59"/>
        <end position="77"/>
    </location>
</feature>
<evidence type="ECO:0000256" key="3">
    <source>
        <dbReference type="ARBA" id="ARBA00023136"/>
    </source>
</evidence>
<dbReference type="EMBL" id="FPLJ01000145">
    <property type="protein sequence ID" value="SGZ03993.1"/>
    <property type="molecule type" value="Genomic_DNA"/>
</dbReference>
<sequence length="398" mass="43736">MKLLPKSPSTSFSKESPFVFLALAGIVMSMTFSAWNALLNNFAIENAAFTGAEIGTLQSIRELPGLLAFTAAFVLLILKEQVFAIIALSLLSIGVAITGFSPSVYGLYATTVLMSVGFHYYETINQSLSLQWFSKTEAPAQLGKLLAVKSFAALFTFAGIWLAFTVFDADYVTVYMACGLLGLVITAWLATHKPKIQNAHVQYKKLILRKRYSLYYLLTFLSGARRQIFVVFAGFLMVEKFGYGVPEITALFMLNHVINLYLGPKIGAWIGRVGERRALTFEYTGLIFVFIGYALVESAEFAAVLYIIDHLFFAVAIALKTYFQKIADPKDIAGSMGVSFSINHIAAVVIPVIFGMIWLYNPSLVFYAGAAIASLSLILSRFIPVTYESKSSVSNNAV</sequence>
<keyword evidence="2 4" id="KW-1133">Transmembrane helix</keyword>
<organism evidence="5 6">
    <name type="scientific">Moritella viscosa</name>
    <dbReference type="NCBI Taxonomy" id="80854"/>
    <lineage>
        <taxon>Bacteria</taxon>
        <taxon>Pseudomonadati</taxon>
        <taxon>Pseudomonadota</taxon>
        <taxon>Gammaproteobacteria</taxon>
        <taxon>Alteromonadales</taxon>
        <taxon>Moritellaceae</taxon>
        <taxon>Moritella</taxon>
    </lineage>
</organism>
<feature type="transmembrane region" description="Helical" evidence="4">
    <location>
        <begin position="243"/>
        <end position="262"/>
    </location>
</feature>
<feature type="transmembrane region" description="Helical" evidence="4">
    <location>
        <begin position="278"/>
        <end position="296"/>
    </location>
</feature>
<dbReference type="RefSeq" id="WP_075473615.1">
    <property type="nucleotide sequence ID" value="NZ_CAWQZC010000047.1"/>
</dbReference>
<feature type="transmembrane region" description="Helical" evidence="4">
    <location>
        <begin position="82"/>
        <end position="100"/>
    </location>
</feature>
<gene>
    <name evidence="5" type="ORF">MT2528_4724</name>
</gene>
<reference evidence="5 6" key="1">
    <citation type="submission" date="2016-11" db="EMBL/GenBank/DDBJ databases">
        <authorList>
            <person name="Klemetsen T."/>
        </authorList>
    </citation>
    <scope>NUCLEOTIDE SEQUENCE [LARGE SCALE GENOMIC DNA]</scope>
    <source>
        <strain evidence="5">MT 2528</strain>
    </source>
</reference>
<feature type="transmembrane region" description="Helical" evidence="4">
    <location>
        <begin position="173"/>
        <end position="191"/>
    </location>
</feature>
<dbReference type="SUPFAM" id="SSF103473">
    <property type="entry name" value="MFS general substrate transporter"/>
    <property type="match status" value="1"/>
</dbReference>
<proteinExistence type="predicted"/>
<feature type="transmembrane region" description="Helical" evidence="4">
    <location>
        <begin position="212"/>
        <end position="237"/>
    </location>
</feature>
<keyword evidence="3 4" id="KW-0472">Membrane</keyword>